<evidence type="ECO:0000313" key="2">
    <source>
        <dbReference type="EMBL" id="ERT06576.1"/>
    </source>
</evidence>
<evidence type="ECO:0000256" key="1">
    <source>
        <dbReference type="SAM" id="Phobius"/>
    </source>
</evidence>
<dbReference type="RefSeq" id="WP_023067191.1">
    <property type="nucleotide sequence ID" value="NZ_AUZM01000034.1"/>
</dbReference>
<keyword evidence="3" id="KW-1185">Reference proteome</keyword>
<sequence length="43" mass="4727">MVSRGPGLIFQVLLLYLTGLMGLSWNLEKAGASTFILEPPTQY</sequence>
<organism evidence="2 3">
    <name type="scientific">Lyngbya aestuarii BL J</name>
    <dbReference type="NCBI Taxonomy" id="1348334"/>
    <lineage>
        <taxon>Bacteria</taxon>
        <taxon>Bacillati</taxon>
        <taxon>Cyanobacteriota</taxon>
        <taxon>Cyanophyceae</taxon>
        <taxon>Oscillatoriophycideae</taxon>
        <taxon>Oscillatoriales</taxon>
        <taxon>Microcoleaceae</taxon>
        <taxon>Lyngbya</taxon>
    </lineage>
</organism>
<protein>
    <submittedName>
        <fullName evidence="2">Uncharacterized protein</fullName>
    </submittedName>
</protein>
<keyword evidence="1" id="KW-0812">Transmembrane</keyword>
<feature type="transmembrane region" description="Helical" evidence="1">
    <location>
        <begin position="7"/>
        <end position="27"/>
    </location>
</feature>
<dbReference type="Proteomes" id="UP000017127">
    <property type="component" value="Unassembled WGS sequence"/>
</dbReference>
<keyword evidence="1" id="KW-0472">Membrane</keyword>
<keyword evidence="1" id="KW-1133">Transmembrane helix</keyword>
<dbReference type="EMBL" id="AUZM01000034">
    <property type="protein sequence ID" value="ERT06576.1"/>
    <property type="molecule type" value="Genomic_DNA"/>
</dbReference>
<dbReference type="AlphaFoldDB" id="U7QJH5"/>
<reference evidence="2 3" key="1">
    <citation type="journal article" date="2013" name="Front. Microbiol.">
        <title>Comparative genomic analyses of the cyanobacterium, Lyngbya aestuarii BL J, a powerful hydrogen producer.</title>
        <authorList>
            <person name="Kothari A."/>
            <person name="Vaughn M."/>
            <person name="Garcia-Pichel F."/>
        </authorList>
    </citation>
    <scope>NUCLEOTIDE SEQUENCE [LARGE SCALE GENOMIC DNA]</scope>
    <source>
        <strain evidence="2 3">BL J</strain>
    </source>
</reference>
<proteinExistence type="predicted"/>
<evidence type="ECO:0000313" key="3">
    <source>
        <dbReference type="Proteomes" id="UP000017127"/>
    </source>
</evidence>
<name>U7QJH5_9CYAN</name>
<gene>
    <name evidence="2" type="ORF">M595_3485</name>
</gene>
<comment type="caution">
    <text evidence="2">The sequence shown here is derived from an EMBL/GenBank/DDBJ whole genome shotgun (WGS) entry which is preliminary data.</text>
</comment>
<accession>U7QJH5</accession>